<feature type="transmembrane region" description="Helical" evidence="9">
    <location>
        <begin position="187"/>
        <end position="212"/>
    </location>
</feature>
<accession>A0A3Q9FKY3</accession>
<dbReference type="SUPFAM" id="SSF160240">
    <property type="entry name" value="Cation efflux protein cytoplasmic domain-like"/>
    <property type="match status" value="1"/>
</dbReference>
<feature type="domain" description="Cation efflux protein cytoplasmic" evidence="11">
    <location>
        <begin position="216"/>
        <end position="292"/>
    </location>
</feature>
<keyword evidence="3" id="KW-0813">Transport</keyword>
<dbReference type="RefSeq" id="WP_126614063.1">
    <property type="nucleotide sequence ID" value="NZ_CP034562.1"/>
</dbReference>
<keyword evidence="5" id="KW-0862">Zinc</keyword>
<evidence type="ECO:0000313" key="13">
    <source>
        <dbReference type="Proteomes" id="UP000267268"/>
    </source>
</evidence>
<dbReference type="InterPro" id="IPR036837">
    <property type="entry name" value="Cation_efflux_CTD_sf"/>
</dbReference>
<feature type="transmembrane region" description="Helical" evidence="9">
    <location>
        <begin position="21"/>
        <end position="42"/>
    </location>
</feature>
<dbReference type="Gene3D" id="1.20.1510.10">
    <property type="entry name" value="Cation efflux protein transmembrane domain"/>
    <property type="match status" value="1"/>
</dbReference>
<keyword evidence="6 9" id="KW-1133">Transmembrane helix</keyword>
<dbReference type="Pfam" id="PF16916">
    <property type="entry name" value="ZT_dimer"/>
    <property type="match status" value="1"/>
</dbReference>
<proteinExistence type="inferred from homology"/>
<dbReference type="InterPro" id="IPR002524">
    <property type="entry name" value="Cation_efflux"/>
</dbReference>
<dbReference type="OrthoDB" id="9809646at2"/>
<organism evidence="12 13">
    <name type="scientific">Flammeovirga pectinis</name>
    <dbReference type="NCBI Taxonomy" id="2494373"/>
    <lineage>
        <taxon>Bacteria</taxon>
        <taxon>Pseudomonadati</taxon>
        <taxon>Bacteroidota</taxon>
        <taxon>Cytophagia</taxon>
        <taxon>Cytophagales</taxon>
        <taxon>Flammeovirgaceae</taxon>
        <taxon>Flammeovirga</taxon>
    </lineage>
</organism>
<evidence type="ECO:0000259" key="10">
    <source>
        <dbReference type="Pfam" id="PF01545"/>
    </source>
</evidence>
<evidence type="ECO:0000256" key="2">
    <source>
        <dbReference type="ARBA" id="ARBA00008873"/>
    </source>
</evidence>
<gene>
    <name evidence="12" type="ORF">EI427_09680</name>
</gene>
<feature type="domain" description="Cation efflux protein transmembrane" evidence="10">
    <location>
        <begin position="25"/>
        <end position="204"/>
    </location>
</feature>
<sequence>MAHQHNHHGHSHGQHNHSTDNIGWAFFLNLFFTIIEFIGGAYTNSVAIMADAVHDLGDTVAIGVGFFFEKYSNKKENNYYTYGYRRYSTLAAMINIVVLTTGSILMIVKTIPRLITPEAVDAQGMVYMGILGVLVNGAAVFKLMSNKNSANQRVMMLHMLEDTLGWIAVLIGAGVMVFWDIPIIDPILSLCIATFILFNAIKNLIAIMPIFLQAAPSGVDQEKIISELIKIPDVVDTHDLHIWSLDGEFNIMSLHLVVAQKVTIERAAELKKKVREIIDKDDVKHITIEIEREDEDCEEDCNH</sequence>
<protein>
    <submittedName>
        <fullName evidence="12">Cation transporter</fullName>
    </submittedName>
</protein>
<evidence type="ECO:0000256" key="4">
    <source>
        <dbReference type="ARBA" id="ARBA00022692"/>
    </source>
</evidence>
<evidence type="ECO:0000256" key="7">
    <source>
        <dbReference type="ARBA" id="ARBA00023065"/>
    </source>
</evidence>
<dbReference type="KEGG" id="fll:EI427_09680"/>
<evidence type="ECO:0000256" key="9">
    <source>
        <dbReference type="SAM" id="Phobius"/>
    </source>
</evidence>
<dbReference type="PANTHER" id="PTHR11562">
    <property type="entry name" value="CATION EFFLUX PROTEIN/ ZINC TRANSPORTER"/>
    <property type="match status" value="1"/>
</dbReference>
<evidence type="ECO:0000256" key="6">
    <source>
        <dbReference type="ARBA" id="ARBA00022989"/>
    </source>
</evidence>
<keyword evidence="4 9" id="KW-0812">Transmembrane</keyword>
<dbReference type="EMBL" id="CP034562">
    <property type="protein sequence ID" value="AZQ62500.1"/>
    <property type="molecule type" value="Genomic_DNA"/>
</dbReference>
<feature type="transmembrane region" description="Helical" evidence="9">
    <location>
        <begin position="89"/>
        <end position="112"/>
    </location>
</feature>
<dbReference type="AlphaFoldDB" id="A0A3Q9FKY3"/>
<evidence type="ECO:0000256" key="1">
    <source>
        <dbReference type="ARBA" id="ARBA00004141"/>
    </source>
</evidence>
<evidence type="ECO:0000313" key="12">
    <source>
        <dbReference type="EMBL" id="AZQ62500.1"/>
    </source>
</evidence>
<feature type="transmembrane region" description="Helical" evidence="9">
    <location>
        <begin position="48"/>
        <end position="68"/>
    </location>
</feature>
<dbReference type="InterPro" id="IPR027470">
    <property type="entry name" value="Cation_efflux_CTD"/>
</dbReference>
<evidence type="ECO:0000256" key="5">
    <source>
        <dbReference type="ARBA" id="ARBA00022906"/>
    </source>
</evidence>
<dbReference type="Gene3D" id="3.30.70.1350">
    <property type="entry name" value="Cation efflux protein, cytoplasmic domain"/>
    <property type="match status" value="1"/>
</dbReference>
<reference evidence="12 13" key="1">
    <citation type="submission" date="2018-12" db="EMBL/GenBank/DDBJ databases">
        <title>Flammeovirga pectinis sp. nov., isolated from the gut of the Korean scallop, Patinopecten yessoensis.</title>
        <authorList>
            <person name="Bae J.-W."/>
            <person name="Jeong Y.-S."/>
            <person name="Kang W."/>
        </authorList>
    </citation>
    <scope>NUCLEOTIDE SEQUENCE [LARGE SCALE GENOMIC DNA]</scope>
    <source>
        <strain evidence="12 13">L12M1</strain>
    </source>
</reference>
<evidence type="ECO:0000256" key="8">
    <source>
        <dbReference type="ARBA" id="ARBA00023136"/>
    </source>
</evidence>
<keyword evidence="7" id="KW-0406">Ion transport</keyword>
<dbReference type="Pfam" id="PF01545">
    <property type="entry name" value="Cation_efflux"/>
    <property type="match status" value="1"/>
</dbReference>
<feature type="transmembrane region" description="Helical" evidence="9">
    <location>
        <begin position="124"/>
        <end position="143"/>
    </location>
</feature>
<evidence type="ECO:0000259" key="11">
    <source>
        <dbReference type="Pfam" id="PF16916"/>
    </source>
</evidence>
<dbReference type="PANTHER" id="PTHR11562:SF17">
    <property type="entry name" value="RE54080P-RELATED"/>
    <property type="match status" value="1"/>
</dbReference>
<dbReference type="GO" id="GO:0005385">
    <property type="term" value="F:zinc ion transmembrane transporter activity"/>
    <property type="evidence" value="ECO:0007669"/>
    <property type="project" value="TreeGrafter"/>
</dbReference>
<evidence type="ECO:0000256" key="3">
    <source>
        <dbReference type="ARBA" id="ARBA00022448"/>
    </source>
</evidence>
<dbReference type="InterPro" id="IPR027469">
    <property type="entry name" value="Cation_efflux_TMD_sf"/>
</dbReference>
<comment type="similarity">
    <text evidence="2">Belongs to the cation diffusion facilitator (CDF) transporter (TC 2.A.4) family. SLC30A subfamily.</text>
</comment>
<dbReference type="InterPro" id="IPR050681">
    <property type="entry name" value="CDF/SLC30A"/>
</dbReference>
<feature type="transmembrane region" description="Helical" evidence="9">
    <location>
        <begin position="164"/>
        <end position="181"/>
    </location>
</feature>
<dbReference type="NCBIfam" id="TIGR01297">
    <property type="entry name" value="CDF"/>
    <property type="match status" value="1"/>
</dbReference>
<dbReference type="SUPFAM" id="SSF161111">
    <property type="entry name" value="Cation efflux protein transmembrane domain-like"/>
    <property type="match status" value="1"/>
</dbReference>
<dbReference type="InterPro" id="IPR058533">
    <property type="entry name" value="Cation_efflux_TM"/>
</dbReference>
<dbReference type="Proteomes" id="UP000267268">
    <property type="component" value="Chromosome 1"/>
</dbReference>
<name>A0A3Q9FKY3_9BACT</name>
<keyword evidence="13" id="KW-1185">Reference proteome</keyword>
<dbReference type="GO" id="GO:0005886">
    <property type="term" value="C:plasma membrane"/>
    <property type="evidence" value="ECO:0007669"/>
    <property type="project" value="TreeGrafter"/>
</dbReference>
<keyword evidence="5" id="KW-0864">Zinc transport</keyword>
<keyword evidence="8 9" id="KW-0472">Membrane</keyword>
<comment type="subcellular location">
    <subcellularLocation>
        <location evidence="1">Membrane</location>
        <topology evidence="1">Multi-pass membrane protein</topology>
    </subcellularLocation>
</comment>